<comment type="caution">
    <text evidence="1">The sequence shown here is derived from an EMBL/GenBank/DDBJ whole genome shotgun (WGS) entry which is preliminary data.</text>
</comment>
<dbReference type="AlphaFoldDB" id="X1W2K3"/>
<reference evidence="1" key="1">
    <citation type="journal article" date="2014" name="Front. Microbiol.">
        <title>High frequency of phylogenetically diverse reductive dehalogenase-homologous genes in deep subseafloor sedimentary metagenomes.</title>
        <authorList>
            <person name="Kawai M."/>
            <person name="Futagami T."/>
            <person name="Toyoda A."/>
            <person name="Takaki Y."/>
            <person name="Nishi S."/>
            <person name="Hori S."/>
            <person name="Arai W."/>
            <person name="Tsubouchi T."/>
            <person name="Morono Y."/>
            <person name="Uchiyama I."/>
            <person name="Ito T."/>
            <person name="Fujiyama A."/>
            <person name="Inagaki F."/>
            <person name="Takami H."/>
        </authorList>
    </citation>
    <scope>NUCLEOTIDE SEQUENCE</scope>
    <source>
        <strain evidence="1">Expedition CK06-06</strain>
    </source>
</reference>
<organism evidence="1">
    <name type="scientific">marine sediment metagenome</name>
    <dbReference type="NCBI Taxonomy" id="412755"/>
    <lineage>
        <taxon>unclassified sequences</taxon>
        <taxon>metagenomes</taxon>
        <taxon>ecological metagenomes</taxon>
    </lineage>
</organism>
<name>X1W2K3_9ZZZZ</name>
<dbReference type="EMBL" id="BARW01038618">
    <property type="protein sequence ID" value="GAJ23855.1"/>
    <property type="molecule type" value="Genomic_DNA"/>
</dbReference>
<sequence>MSPEKVVSIKIVKGSQLSEAVRGRLGIKSEDFAEIRVTRDSPAKPTVTKLDKSPSSGFVEAIDSSDLRGFQFE</sequence>
<proteinExistence type="predicted"/>
<protein>
    <submittedName>
        <fullName evidence="1">Uncharacterized protein</fullName>
    </submittedName>
</protein>
<accession>X1W2K3</accession>
<evidence type="ECO:0000313" key="1">
    <source>
        <dbReference type="EMBL" id="GAJ23855.1"/>
    </source>
</evidence>
<gene>
    <name evidence="1" type="ORF">S12H4_59206</name>
</gene>